<name>A0A3P7J0N1_STRVU</name>
<dbReference type="Gene3D" id="2.120.10.30">
    <property type="entry name" value="TolB, C-terminal domain"/>
    <property type="match status" value="1"/>
</dbReference>
<dbReference type="EMBL" id="UYYB01032808">
    <property type="protein sequence ID" value="VDM73863.1"/>
    <property type="molecule type" value="Genomic_DNA"/>
</dbReference>
<accession>A0A3P7J0N1</accession>
<dbReference type="OrthoDB" id="5307922at2759"/>
<sequence length="128" mass="15150">MENFKSWEITEPFVDDGRFISASSVAVFYKNQLLIGSPEEHLYNSTNQMLILQSHTYRARKCQLRNWSSLKAIRLRHHEPFTYRADRNFVMNKNAKIKNALWYGFNKSFEAIGEIYAWQHCTSPTQKL</sequence>
<protein>
    <submittedName>
        <fullName evidence="1">Uncharacterized protein</fullName>
    </submittedName>
</protein>
<dbReference type="Proteomes" id="UP000270094">
    <property type="component" value="Unassembled WGS sequence"/>
</dbReference>
<dbReference type="AlphaFoldDB" id="A0A3P7J0N1"/>
<organism evidence="1 2">
    <name type="scientific">Strongylus vulgaris</name>
    <name type="common">Blood worm</name>
    <dbReference type="NCBI Taxonomy" id="40348"/>
    <lineage>
        <taxon>Eukaryota</taxon>
        <taxon>Metazoa</taxon>
        <taxon>Ecdysozoa</taxon>
        <taxon>Nematoda</taxon>
        <taxon>Chromadorea</taxon>
        <taxon>Rhabditida</taxon>
        <taxon>Rhabditina</taxon>
        <taxon>Rhabditomorpha</taxon>
        <taxon>Strongyloidea</taxon>
        <taxon>Strongylidae</taxon>
        <taxon>Strongylus</taxon>
    </lineage>
</organism>
<evidence type="ECO:0000313" key="2">
    <source>
        <dbReference type="Proteomes" id="UP000270094"/>
    </source>
</evidence>
<gene>
    <name evidence="1" type="ORF">SVUK_LOCUS8861</name>
</gene>
<keyword evidence="2" id="KW-1185">Reference proteome</keyword>
<proteinExistence type="predicted"/>
<reference evidence="1 2" key="1">
    <citation type="submission" date="2018-11" db="EMBL/GenBank/DDBJ databases">
        <authorList>
            <consortium name="Pathogen Informatics"/>
        </authorList>
    </citation>
    <scope>NUCLEOTIDE SEQUENCE [LARGE SCALE GENOMIC DNA]</scope>
</reference>
<evidence type="ECO:0000313" key="1">
    <source>
        <dbReference type="EMBL" id="VDM73863.1"/>
    </source>
</evidence>
<dbReference type="InterPro" id="IPR011042">
    <property type="entry name" value="6-blade_b-propeller_TolB-like"/>
</dbReference>